<evidence type="ECO:0000256" key="14">
    <source>
        <dbReference type="ARBA" id="ARBA00047418"/>
    </source>
</evidence>
<keyword evidence="24" id="KW-1185">Reference proteome</keyword>
<keyword evidence="9" id="KW-0949">S-adenosyl-L-methionine</keyword>
<keyword evidence="12" id="KW-0539">Nucleus</keyword>
<comment type="catalytic activity">
    <reaction evidence="16">
        <text>a 5'-end (N(2),N(7)-dimethyl 5'-triphosphoguanosine)-ribonucleoside in snRNA + S-adenosyl-L-methionine = a 5'-end (N(2),N(2),N(7)-trimethyl 5'-triphosphoguanosine)-ribonucleoside in snRNA + S-adenosyl-L-homocysteine + H(+)</text>
        <dbReference type="Rhea" id="RHEA:78479"/>
        <dbReference type="Rhea" id="RHEA-COMP:19087"/>
        <dbReference type="Rhea" id="RHEA-COMP:19089"/>
        <dbReference type="ChEBI" id="CHEBI:15378"/>
        <dbReference type="ChEBI" id="CHEBI:57856"/>
        <dbReference type="ChEBI" id="CHEBI:59789"/>
        <dbReference type="ChEBI" id="CHEBI:167623"/>
        <dbReference type="ChEBI" id="CHEBI:172880"/>
    </reaction>
    <physiologicalReaction direction="left-to-right" evidence="16">
        <dbReference type="Rhea" id="RHEA:78480"/>
    </physiologicalReaction>
</comment>
<evidence type="ECO:0000256" key="1">
    <source>
        <dbReference type="ARBA" id="ARBA00004408"/>
    </source>
</evidence>
<evidence type="ECO:0000256" key="19">
    <source>
        <dbReference type="ARBA" id="ARBA00057179"/>
    </source>
</evidence>
<evidence type="ECO:0000256" key="21">
    <source>
        <dbReference type="ARBA" id="ARBA00079339"/>
    </source>
</evidence>
<evidence type="ECO:0000256" key="9">
    <source>
        <dbReference type="ARBA" id="ARBA00022691"/>
    </source>
</evidence>
<accession>A0A0M3QYM3</accession>
<dbReference type="GO" id="GO:0071164">
    <property type="term" value="F:RNA cap trimethylguanosine synthase activity"/>
    <property type="evidence" value="ECO:0007669"/>
    <property type="project" value="TreeGrafter"/>
</dbReference>
<dbReference type="AlphaFoldDB" id="A0A0M3QYM3"/>
<dbReference type="STRING" id="30019.A0A0M3QYM3"/>
<dbReference type="InterPro" id="IPR029063">
    <property type="entry name" value="SAM-dependent_MTases_sf"/>
</dbReference>
<keyword evidence="11" id="KW-0804">Transcription</keyword>
<dbReference type="PANTHER" id="PTHR14741">
    <property type="entry name" value="S-ADENOSYLMETHIONINE-DEPENDENT METHYLTRANSFERASE RELATED"/>
    <property type="match status" value="1"/>
</dbReference>
<dbReference type="EMBL" id="CP012526">
    <property type="protein sequence ID" value="ALC47869.1"/>
    <property type="molecule type" value="Genomic_DNA"/>
</dbReference>
<evidence type="ECO:0000256" key="12">
    <source>
        <dbReference type="ARBA" id="ARBA00023242"/>
    </source>
</evidence>
<comment type="function">
    <text evidence="19">Catalyzes the 2 serial methylation steps for the conversion of the 7-monomethylguanosine (m(7)G) caps of snRNAs and snoRNAs to a 2,2,7-trimethylguanosine (m(2,2,7)G) cap structure. The enzyme is specific for guanine, and N7 methylation must precede N2 methylation. Hypermethylation of the m7G cap of U snRNAs leads to their concentration in nuclear foci, their colocalization with coilin and the formation of canonical Cajal bodies (CBs). Plays a role in transcriptional regulation.</text>
</comment>
<evidence type="ECO:0000256" key="3">
    <source>
        <dbReference type="ARBA" id="ARBA00004604"/>
    </source>
</evidence>
<comment type="similarity">
    <text evidence="13">Belongs to the methyltransferase superfamily. Trimethylguanosine synthase family.</text>
</comment>
<evidence type="ECO:0000256" key="11">
    <source>
        <dbReference type="ARBA" id="ARBA00023163"/>
    </source>
</evidence>
<evidence type="ECO:0000256" key="2">
    <source>
        <dbReference type="ARBA" id="ARBA00004496"/>
    </source>
</evidence>
<evidence type="ECO:0000256" key="18">
    <source>
        <dbReference type="ARBA" id="ARBA00049790"/>
    </source>
</evidence>
<evidence type="ECO:0000256" key="13">
    <source>
        <dbReference type="ARBA" id="ARBA00025783"/>
    </source>
</evidence>
<keyword evidence="6" id="KW-0597">Phosphoprotein</keyword>
<evidence type="ECO:0000256" key="5">
    <source>
        <dbReference type="ARBA" id="ARBA00022490"/>
    </source>
</evidence>
<dbReference type="GO" id="GO:0015030">
    <property type="term" value="C:Cajal body"/>
    <property type="evidence" value="ECO:0007669"/>
    <property type="project" value="UniProtKB-SubCell"/>
</dbReference>
<evidence type="ECO:0000313" key="24">
    <source>
        <dbReference type="Proteomes" id="UP000494163"/>
    </source>
</evidence>
<dbReference type="CDD" id="cd02440">
    <property type="entry name" value="AdoMet_MTases"/>
    <property type="match status" value="1"/>
</dbReference>
<dbReference type="Pfam" id="PF09445">
    <property type="entry name" value="Methyltransf_15"/>
    <property type="match status" value="1"/>
</dbReference>
<evidence type="ECO:0000256" key="6">
    <source>
        <dbReference type="ARBA" id="ARBA00022553"/>
    </source>
</evidence>
<comment type="catalytic activity">
    <reaction evidence="17">
        <text>a 5'-end (N(7)-methyl 5'-triphosphoguanosine)-ribonucleoside in snRNA + S-adenosyl-L-methionine = a 5'-end (N(2),N(7)-dimethyl 5'-triphosphoguanosine)-ribonucleoside in snRNA + S-adenosyl-L-homocysteine + H(+)</text>
        <dbReference type="Rhea" id="RHEA:78471"/>
        <dbReference type="Rhea" id="RHEA-COMP:19085"/>
        <dbReference type="Rhea" id="RHEA-COMP:19087"/>
        <dbReference type="ChEBI" id="CHEBI:15378"/>
        <dbReference type="ChEBI" id="CHEBI:57856"/>
        <dbReference type="ChEBI" id="CHEBI:59789"/>
        <dbReference type="ChEBI" id="CHEBI:156461"/>
        <dbReference type="ChEBI" id="CHEBI:172880"/>
    </reaction>
    <physiologicalReaction direction="left-to-right" evidence="17">
        <dbReference type="Rhea" id="RHEA:78472"/>
    </physiologicalReaction>
</comment>
<dbReference type="PANTHER" id="PTHR14741:SF32">
    <property type="entry name" value="TRIMETHYLGUANOSINE SYNTHASE"/>
    <property type="match status" value="1"/>
</dbReference>
<evidence type="ECO:0000256" key="17">
    <source>
        <dbReference type="ARBA" id="ARBA00049075"/>
    </source>
</evidence>
<evidence type="ECO:0000313" key="23">
    <source>
        <dbReference type="EMBL" id="ALC47869.1"/>
    </source>
</evidence>
<keyword evidence="10" id="KW-0805">Transcription regulation</keyword>
<dbReference type="SUPFAM" id="SSF53335">
    <property type="entry name" value="S-adenosyl-L-methionine-dependent methyltransferases"/>
    <property type="match status" value="1"/>
</dbReference>
<dbReference type="OMA" id="KALCIYY"/>
<evidence type="ECO:0000256" key="16">
    <source>
        <dbReference type="ARBA" id="ARBA00048763"/>
    </source>
</evidence>
<evidence type="ECO:0000256" key="4">
    <source>
        <dbReference type="ARBA" id="ARBA00018517"/>
    </source>
</evidence>
<dbReference type="Gene3D" id="3.40.50.150">
    <property type="entry name" value="Vaccinia Virus protein VP39"/>
    <property type="match status" value="1"/>
</dbReference>
<evidence type="ECO:0000256" key="22">
    <source>
        <dbReference type="ARBA" id="ARBA00081504"/>
    </source>
</evidence>
<evidence type="ECO:0000256" key="20">
    <source>
        <dbReference type="ARBA" id="ARBA00064494"/>
    </source>
</evidence>
<dbReference type="Proteomes" id="UP000494163">
    <property type="component" value="Chromosome 3R"/>
</dbReference>
<keyword evidence="8" id="KW-0808">Transferase</keyword>
<comment type="subcellular location">
    <subcellularLocation>
        <location evidence="2">Cytoplasm</location>
    </subcellularLocation>
    <subcellularLocation>
        <location evidence="1">Nucleus</location>
        <location evidence="1">Cajal body</location>
    </subcellularLocation>
    <subcellularLocation>
        <location evidence="3">Nucleus</location>
        <location evidence="3">Nucleolus</location>
    </subcellularLocation>
</comment>
<sequence>MANHTDDALHGVQSRVIKKKKKRPNLDIIPEFMRDDGMMHRYWVKRFSLFSRFDEGVRLDRESWFSVTPEKIAVQTARRLACDIIVDAFCGCGGNAIQFAMTCSRVIAIDIDADKLEMAKHNATIYGVAHKIEFIHADFLQFASSTNLRPDVVFLSPPWGGPNYKKRSNFNIETSLLPVGASELMQHARRLTDNIGFFLPRNSLSPQVIALAGVGQQCEVEYNYLDTRLVAITSYYGYLIQQDSTAADSDS</sequence>
<name>A0A0M3QYM3_DROBS</name>
<dbReference type="SMR" id="A0A0M3QYM3"/>
<proteinExistence type="inferred from homology"/>
<organism evidence="23 24">
    <name type="scientific">Drosophila busckii</name>
    <name type="common">Fruit fly</name>
    <dbReference type="NCBI Taxonomy" id="30019"/>
    <lineage>
        <taxon>Eukaryota</taxon>
        <taxon>Metazoa</taxon>
        <taxon>Ecdysozoa</taxon>
        <taxon>Arthropoda</taxon>
        <taxon>Hexapoda</taxon>
        <taxon>Insecta</taxon>
        <taxon>Pterygota</taxon>
        <taxon>Neoptera</taxon>
        <taxon>Endopterygota</taxon>
        <taxon>Diptera</taxon>
        <taxon>Brachycera</taxon>
        <taxon>Muscomorpha</taxon>
        <taxon>Ephydroidea</taxon>
        <taxon>Drosophilidae</taxon>
        <taxon>Drosophila</taxon>
    </lineage>
</organism>
<protein>
    <recommendedName>
        <fullName evidence="4">Trimethylguanosine synthase</fullName>
    </recommendedName>
    <alternativeName>
        <fullName evidence="18">Cap-specific guanine-N(2) methyltransferase</fullName>
    </alternativeName>
    <alternativeName>
        <fullName evidence="21">Nuclear receptor coactivator 6-interacting protein</fullName>
    </alternativeName>
    <alternativeName>
        <fullName evidence="22">PRIP-interacting protein with methyltransferase motif</fullName>
    </alternativeName>
</protein>
<evidence type="ECO:0000256" key="15">
    <source>
        <dbReference type="ARBA" id="ARBA00048740"/>
    </source>
</evidence>
<comment type="catalytic activity">
    <reaction evidence="14">
        <text>a 5'-end (N(2),N(7)-dimethyl 5'-triphosphoguanosine)-ribonucleoside in snoRNA + S-adenosyl-L-methionine = a 5'-end (N(2),N(2),N(7)-trimethyl 5'-triphosphoguanosine)-ribonucleoside in snoRNA + S-adenosyl-L-homocysteine + H(+)</text>
        <dbReference type="Rhea" id="RHEA:78507"/>
        <dbReference type="Rhea" id="RHEA-COMP:19088"/>
        <dbReference type="Rhea" id="RHEA-COMP:19090"/>
        <dbReference type="ChEBI" id="CHEBI:15378"/>
        <dbReference type="ChEBI" id="CHEBI:57856"/>
        <dbReference type="ChEBI" id="CHEBI:59789"/>
        <dbReference type="ChEBI" id="CHEBI:167623"/>
        <dbReference type="ChEBI" id="CHEBI:172880"/>
    </reaction>
    <physiologicalReaction direction="left-to-right" evidence="14">
        <dbReference type="Rhea" id="RHEA:78508"/>
    </physiologicalReaction>
</comment>
<comment type="subunit">
    <text evidence="20">May form homooligomers. Interacts with CREBBP/CBP, EED/WAIT1, EP300/P300, NCOA6/PRIP, PPARBP/PBP and SMN.</text>
</comment>
<dbReference type="GO" id="GO:0005730">
    <property type="term" value="C:nucleolus"/>
    <property type="evidence" value="ECO:0007669"/>
    <property type="project" value="UniProtKB-SubCell"/>
</dbReference>
<keyword evidence="5" id="KW-0963">Cytoplasm</keyword>
<reference evidence="23 24" key="1">
    <citation type="submission" date="2015-08" db="EMBL/GenBank/DDBJ databases">
        <title>Ancestral chromatin configuration constrains chromatin evolution on differentiating sex chromosomes in Drosophila.</title>
        <authorList>
            <person name="Zhou Q."/>
            <person name="Bachtrog D."/>
        </authorList>
    </citation>
    <scope>NUCLEOTIDE SEQUENCE [LARGE SCALE GENOMIC DNA]</scope>
    <source>
        <tissue evidence="23">Whole larvae</tissue>
    </source>
</reference>
<keyword evidence="7" id="KW-0489">Methyltransferase</keyword>
<evidence type="ECO:0000256" key="10">
    <source>
        <dbReference type="ARBA" id="ARBA00023015"/>
    </source>
</evidence>
<comment type="catalytic activity">
    <reaction evidence="15">
        <text>a 5'-end (N(7)-methyl 5'-triphosphoguanosine)-ribonucleoside in snoRNA + S-adenosyl-L-methionine = a 5'-end (N(2),N(7)-dimethyl 5'-triphosphoguanosine)-ribonucleoside in snoRNA + S-adenosyl-L-homocysteine + H(+)</text>
        <dbReference type="Rhea" id="RHEA:78475"/>
        <dbReference type="Rhea" id="RHEA-COMP:19086"/>
        <dbReference type="Rhea" id="RHEA-COMP:19088"/>
        <dbReference type="ChEBI" id="CHEBI:15378"/>
        <dbReference type="ChEBI" id="CHEBI:57856"/>
        <dbReference type="ChEBI" id="CHEBI:59789"/>
        <dbReference type="ChEBI" id="CHEBI:156461"/>
        <dbReference type="ChEBI" id="CHEBI:172880"/>
    </reaction>
    <physiologicalReaction direction="left-to-right" evidence="15">
        <dbReference type="Rhea" id="RHEA:78476"/>
    </physiologicalReaction>
</comment>
<dbReference type="OrthoDB" id="194443at2759"/>
<dbReference type="FunFam" id="3.40.50.150:FF:000066">
    <property type="entry name" value="Trimethylguanosine synthase 1"/>
    <property type="match status" value="1"/>
</dbReference>
<dbReference type="GO" id="GO:0005737">
    <property type="term" value="C:cytoplasm"/>
    <property type="evidence" value="ECO:0007669"/>
    <property type="project" value="UniProtKB-SubCell"/>
</dbReference>
<dbReference type="InterPro" id="IPR019012">
    <property type="entry name" value="RNA_cap_Gua-N2-MeTrfase"/>
</dbReference>
<evidence type="ECO:0000256" key="7">
    <source>
        <dbReference type="ARBA" id="ARBA00022603"/>
    </source>
</evidence>
<gene>
    <name evidence="23" type="ORF">Dbus_chr3Rg2619</name>
</gene>
<evidence type="ECO:0000256" key="8">
    <source>
        <dbReference type="ARBA" id="ARBA00022679"/>
    </source>
</evidence>